<name>A0A948TG68_9GAMM</name>
<reference evidence="3" key="1">
    <citation type="journal article" date="2021" name="PeerJ">
        <title>Extensive microbial diversity within the chicken gut microbiome revealed by metagenomics and culture.</title>
        <authorList>
            <person name="Gilroy R."/>
            <person name="Ravi A."/>
            <person name="Getino M."/>
            <person name="Pursley I."/>
            <person name="Horton D.L."/>
            <person name="Alikhan N.F."/>
            <person name="Baker D."/>
            <person name="Gharbi K."/>
            <person name="Hall N."/>
            <person name="Watson M."/>
            <person name="Adriaenssens E.M."/>
            <person name="Foster-Nyarko E."/>
            <person name="Jarju S."/>
            <person name="Secka A."/>
            <person name="Antonio M."/>
            <person name="Oren A."/>
            <person name="Chaudhuri R.R."/>
            <person name="La Ragione R."/>
            <person name="Hildebrand F."/>
            <person name="Pallen M.J."/>
        </authorList>
    </citation>
    <scope>NUCLEOTIDE SEQUENCE</scope>
    <source>
        <strain evidence="3">378</strain>
    </source>
</reference>
<feature type="compositionally biased region" description="Basic and acidic residues" evidence="2">
    <location>
        <begin position="15"/>
        <end position="27"/>
    </location>
</feature>
<keyword evidence="1" id="KW-0175">Coiled coil</keyword>
<dbReference type="InterPro" id="IPR027417">
    <property type="entry name" value="P-loop_NTPase"/>
</dbReference>
<feature type="compositionally biased region" description="Low complexity" evidence="2">
    <location>
        <begin position="1329"/>
        <end position="1372"/>
    </location>
</feature>
<dbReference type="Pfam" id="PF13555">
    <property type="entry name" value="AAA_29"/>
    <property type="match status" value="1"/>
</dbReference>
<feature type="compositionally biased region" description="Low complexity" evidence="2">
    <location>
        <begin position="1392"/>
        <end position="1407"/>
    </location>
</feature>
<feature type="region of interest" description="Disordered" evidence="2">
    <location>
        <begin position="1459"/>
        <end position="1521"/>
    </location>
</feature>
<feature type="compositionally biased region" description="Polar residues" evidence="2">
    <location>
        <begin position="1581"/>
        <end position="1601"/>
    </location>
</feature>
<feature type="region of interest" description="Disordered" evidence="2">
    <location>
        <begin position="1392"/>
        <end position="1426"/>
    </location>
</feature>
<dbReference type="Gene3D" id="3.40.50.300">
    <property type="entry name" value="P-loop containing nucleotide triphosphate hydrolases"/>
    <property type="match status" value="1"/>
</dbReference>
<feature type="compositionally biased region" description="Low complexity" evidence="2">
    <location>
        <begin position="30"/>
        <end position="57"/>
    </location>
</feature>
<dbReference type="PANTHER" id="PTHR12460">
    <property type="entry name" value="CYCLIN-DEPENDENT KINASE INHIBITOR-RELATED PROTEIN"/>
    <property type="match status" value="1"/>
</dbReference>
<evidence type="ECO:0000256" key="1">
    <source>
        <dbReference type="SAM" id="Coils"/>
    </source>
</evidence>
<evidence type="ECO:0000256" key="2">
    <source>
        <dbReference type="SAM" id="MobiDB-lite"/>
    </source>
</evidence>
<dbReference type="Proteomes" id="UP000733611">
    <property type="component" value="Unassembled WGS sequence"/>
</dbReference>
<reference evidence="3" key="2">
    <citation type="submission" date="2021-04" db="EMBL/GenBank/DDBJ databases">
        <authorList>
            <person name="Gilroy R."/>
        </authorList>
    </citation>
    <scope>NUCLEOTIDE SEQUENCE</scope>
    <source>
        <strain evidence="3">378</strain>
    </source>
</reference>
<organism evidence="3 4">
    <name type="scientific">Candidatus Anaerobiospirillum pullicola</name>
    <dbReference type="NCBI Taxonomy" id="2838451"/>
    <lineage>
        <taxon>Bacteria</taxon>
        <taxon>Pseudomonadati</taxon>
        <taxon>Pseudomonadota</taxon>
        <taxon>Gammaproteobacteria</taxon>
        <taxon>Aeromonadales</taxon>
        <taxon>Succinivibrionaceae</taxon>
        <taxon>Anaerobiospirillum</taxon>
    </lineage>
</organism>
<feature type="region of interest" description="Disordered" evidence="2">
    <location>
        <begin position="1302"/>
        <end position="1380"/>
    </location>
</feature>
<feature type="region of interest" description="Disordered" evidence="2">
    <location>
        <begin position="1"/>
        <end position="74"/>
    </location>
</feature>
<sequence>MTTPDLSAAPVLTKKGSDQRAETETEQHNATASHTAPAPQAAADSSAVADSSAAANSGTVAGSDTAVGSEPVREEHLDKTISLLEEAATADVFALTDEQLAHLKQPATNTDGFRLERVDVYNWGSFNNNVKSVYFGGQNVLMTGDNGAGKSSIIDAITVLLYDLKKVVFNQAAGAEKGERNLASYVLGLYKNDNTSGIKTEMGLRSGQNAVLSIIMASFYNRKLNEHVILLQGMVMLKNKTSPNRYYFIGNRDFNLQQDILPVKDIRELGQKLRQIGCTRYEQFNEYYSQMQRIFGIEGTKVLDLFYKTISMKSISNISDFVRKQMLEDFNGDELVEQLIDRFNDLDASYKSVEEAQRQVEALKPICSKGEEYKTNKGRLAFISDCRLGAGPVLYGKKAELIQEQIDLSQGRLDEVEGQLLQTKGKIEDLSAKIMSTNQEIALKGGNRHELLKRDIRLAQRERDDLFASFQNYIRMLHNVNLEAITDERGFKAVQAKLPKMLTELNQTLEQHDENVTQKRVELRTVQDEFDSCEAELNSLRSRPSKIPSEFVTLRARMCEAIGCDEHDLPYVGELIQLKSEEKAQWENAAEKLLRGFGLTMLVPEQYYPEVVHYTNHNNLRMRLKFERIKENDFAAGEAMSVSGGQTAMGAALSSAFGASGSSLANRARLGASSLPRKLEIKQEPRFYNYIRQCLEARYNYVCTDDESVYRQEKYALMPSGLAKSGGSNVKDDRRGRTDYILGWSNEDKIAQLEQEQQNRKITLSGLRDTLRQLDLYKKSAQNNVNAVRSLQLVTSFSKIDYMSKDEELVRLNAELEELMRSSNVLEVLKQRLEDYEKEKRVSESMRDALTMNQGKLRSDLDKLNRELSAALTFAAPAQSLSTEQLSAINTLIAASQERLRMDKLQYDQVDILIQEVTLAIDSHIKSLQARDHQLAQDLVNLQSNFTQTFVVAGRNLDPTRAEAWEGFKEFLAKLEHDDLPRFVSAFKDKLNRETIEQFGSLHAALQSQSRKIKERIVDINTIMRDVDFNPDHYIQMVATESPDQEIRQFRHDLRNCTSNMLDNDWTLEDADKKFHEVKALIDRFKGEVNGADIDGRWRKKVTDVKEWFEFSASEHSRQDDSQVDYYEDSGGKSGGQKEKLAYTVLASSLAYQYRSKMRAEQENAPEWYVAPMSSGADLYRYHDRSYRFVIIDEAFGRGSPQSVDYALTLFSKFNLQLLVATPMQKLDIIEKYVKHVAFVYRDEDTHESTVVNYDLRDYILKRNLKERLSKVPLQAASTREATKAQLQEQISSLDERIHKEQAKFSGPQVGTVNKSTAPKDSKMRPQQAAPATVAATAADAATDTTTAADADTGSTGEAGTSQSAQGAQSTQNVQSAQTTVTAKKPLVEPAANAAALAESEPQAPQASPATAVKSAAGSDGLPPQQTPEQIAELFAASDLVPEAMSKVRRRQLALEESKRRAEQASSKAAAQWQHQHQQAASSLSQQDGTEPDAAGAPASGAVLEPNADARSHDAKVAGSLTVRDENGNYLSVDEFSRKMAAERREQEQLRTAEAMSRLDYLDNLLRHDGGKEDRAEVDTTAVTEASASGENAADSVQSEEQAVKSKGKTKRHKEEAEEPHYKHSLEELLVEEEE</sequence>
<evidence type="ECO:0000313" key="3">
    <source>
        <dbReference type="EMBL" id="MBU3844485.1"/>
    </source>
</evidence>
<feature type="coiled-coil region" evidence="1">
    <location>
        <begin position="399"/>
        <end position="433"/>
    </location>
</feature>
<gene>
    <name evidence="3" type="ORF">H9847_06420</name>
</gene>
<dbReference type="SUPFAM" id="SSF52540">
    <property type="entry name" value="P-loop containing nucleoside triphosphate hydrolases"/>
    <property type="match status" value="1"/>
</dbReference>
<feature type="compositionally biased region" description="Basic and acidic residues" evidence="2">
    <location>
        <begin position="1613"/>
        <end position="1627"/>
    </location>
</feature>
<dbReference type="PANTHER" id="PTHR12460:SF38">
    <property type="entry name" value="KINETOPLAST-ASSOCIATED PROTEIN-LIKE PROTEIN"/>
    <property type="match status" value="1"/>
</dbReference>
<comment type="caution">
    <text evidence="3">The sequence shown here is derived from an EMBL/GenBank/DDBJ whole genome shotgun (WGS) entry which is preliminary data.</text>
</comment>
<dbReference type="EMBL" id="JAHLFE010000130">
    <property type="protein sequence ID" value="MBU3844485.1"/>
    <property type="molecule type" value="Genomic_DNA"/>
</dbReference>
<feature type="coiled-coil region" evidence="1">
    <location>
        <begin position="802"/>
        <end position="867"/>
    </location>
</feature>
<feature type="region of interest" description="Disordered" evidence="2">
    <location>
        <begin position="1570"/>
        <end position="1635"/>
    </location>
</feature>
<feature type="compositionally biased region" description="Low complexity" evidence="2">
    <location>
        <begin position="1464"/>
        <end position="1487"/>
    </location>
</feature>
<proteinExistence type="predicted"/>
<protein>
    <submittedName>
        <fullName evidence="3">AAA family ATPase</fullName>
    </submittedName>
</protein>
<feature type="coiled-coil region" evidence="1">
    <location>
        <begin position="502"/>
        <end position="543"/>
    </location>
</feature>
<evidence type="ECO:0000313" key="4">
    <source>
        <dbReference type="Proteomes" id="UP000733611"/>
    </source>
</evidence>
<accession>A0A948TG68</accession>
<dbReference type="Pfam" id="PF13558">
    <property type="entry name" value="SbcC_Walker_B"/>
    <property type="match status" value="1"/>
</dbReference>